<dbReference type="AlphaFoldDB" id="A0AAX3BF66"/>
<gene>
    <name evidence="1" type="ORF">KDW03_03665</name>
</gene>
<sequence>MDPSALAKMYVDAVKNNTISASILTKLPELLTCDWTKVELVGTVYYVSDRTKITYDGVLVRYLGGLYFVKRKIFEVLQKHDKRFRNRLPIVQVV</sequence>
<name>A0AAX3BF66_9SPIR</name>
<reference evidence="1" key="2">
    <citation type="submission" date="2022-06" db="EMBL/GenBank/DDBJ databases">
        <title>Thermospira aquatica gen. nov., sp. nov.</title>
        <authorList>
            <person name="Ben Ali Gam Z."/>
            <person name="Labat M."/>
        </authorList>
    </citation>
    <scope>NUCLEOTIDE SEQUENCE</scope>
    <source>
        <strain evidence="1">F1F22</strain>
    </source>
</reference>
<keyword evidence="2" id="KW-1185">Reference proteome</keyword>
<evidence type="ECO:0000313" key="1">
    <source>
        <dbReference type="EMBL" id="URA10910.1"/>
    </source>
</evidence>
<evidence type="ECO:0008006" key="3">
    <source>
        <dbReference type="Google" id="ProtNLM"/>
    </source>
</evidence>
<evidence type="ECO:0000313" key="2">
    <source>
        <dbReference type="Proteomes" id="UP001056539"/>
    </source>
</evidence>
<dbReference type="Proteomes" id="UP001056539">
    <property type="component" value="Chromosome"/>
</dbReference>
<dbReference type="EMBL" id="CP073355">
    <property type="protein sequence ID" value="URA10910.1"/>
    <property type="molecule type" value="Genomic_DNA"/>
</dbReference>
<reference evidence="1" key="1">
    <citation type="submission" date="2021-04" db="EMBL/GenBank/DDBJ databases">
        <authorList>
            <person name="Postec A."/>
        </authorList>
    </citation>
    <scope>NUCLEOTIDE SEQUENCE</scope>
    <source>
        <strain evidence="1">F1F22</strain>
    </source>
</reference>
<proteinExistence type="predicted"/>
<accession>A0AAX3BF66</accession>
<dbReference type="KEGG" id="taqu:KDW03_03665"/>
<protein>
    <recommendedName>
        <fullName evidence="3">Transposase</fullName>
    </recommendedName>
</protein>
<organism evidence="1 2">
    <name type="scientific">Thermospira aquatica</name>
    <dbReference type="NCBI Taxonomy" id="2828656"/>
    <lineage>
        <taxon>Bacteria</taxon>
        <taxon>Pseudomonadati</taxon>
        <taxon>Spirochaetota</taxon>
        <taxon>Spirochaetia</taxon>
        <taxon>Brevinematales</taxon>
        <taxon>Thermospiraceae</taxon>
        <taxon>Thermospira</taxon>
    </lineage>
</organism>
<dbReference type="RefSeq" id="WP_271436042.1">
    <property type="nucleotide sequence ID" value="NZ_CP073355.1"/>
</dbReference>